<comment type="caution">
    <text evidence="1">The sequence shown here is derived from an EMBL/GenBank/DDBJ whole genome shotgun (WGS) entry which is preliminary data.</text>
</comment>
<accession>A0A0J5KXR4</accession>
<keyword evidence="2" id="KW-1185">Reference proteome</keyword>
<dbReference type="STRING" id="61647.LG71_11615"/>
<dbReference type="EMBL" id="LDZF01000031">
    <property type="protein sequence ID" value="KMK11315.1"/>
    <property type="molecule type" value="Genomic_DNA"/>
</dbReference>
<evidence type="ECO:0000313" key="1">
    <source>
        <dbReference type="EMBL" id="KMK11315.1"/>
    </source>
</evidence>
<reference evidence="1 2" key="1">
    <citation type="submission" date="2015-05" db="EMBL/GenBank/DDBJ databases">
        <title>Genome sequences of Pluralibacter gergoviae.</title>
        <authorList>
            <person name="Greninger A.L."/>
            <person name="Miller S."/>
        </authorList>
    </citation>
    <scope>NUCLEOTIDE SEQUENCE [LARGE SCALE GENOMIC DNA]</scope>
    <source>
        <strain evidence="1 2">JS81F13</strain>
    </source>
</reference>
<dbReference type="Proteomes" id="UP000036196">
    <property type="component" value="Unassembled WGS sequence"/>
</dbReference>
<dbReference type="AlphaFoldDB" id="A0A0J5KXR4"/>
<name>A0A0J5KXR4_PLUGE</name>
<sequence>MRQARLRRKMRRGFARGIVSACGDETAVQKIRTAHPSAGCHNEKLLSQNDTIFLRDGAIFHKTLAIKIKNET</sequence>
<proteinExistence type="predicted"/>
<organism evidence="1 2">
    <name type="scientific">Pluralibacter gergoviae</name>
    <name type="common">Enterobacter gergoviae</name>
    <dbReference type="NCBI Taxonomy" id="61647"/>
    <lineage>
        <taxon>Bacteria</taxon>
        <taxon>Pseudomonadati</taxon>
        <taxon>Pseudomonadota</taxon>
        <taxon>Gammaproteobacteria</taxon>
        <taxon>Enterobacterales</taxon>
        <taxon>Enterobacteriaceae</taxon>
        <taxon>Pluralibacter</taxon>
    </lineage>
</organism>
<evidence type="ECO:0000313" key="2">
    <source>
        <dbReference type="Proteomes" id="UP000036196"/>
    </source>
</evidence>
<protein>
    <submittedName>
        <fullName evidence="1">Uncharacterized protein</fullName>
    </submittedName>
</protein>
<dbReference type="PATRIC" id="fig|61647.15.peg.3356"/>
<gene>
    <name evidence="1" type="ORF">ABW06_22295</name>
</gene>